<dbReference type="Pfam" id="PF03467">
    <property type="entry name" value="Smg4_UPF3"/>
    <property type="match status" value="1"/>
</dbReference>
<dbReference type="InterPro" id="IPR035979">
    <property type="entry name" value="RBD_domain_sf"/>
</dbReference>
<evidence type="ECO:0000256" key="3">
    <source>
        <dbReference type="ARBA" id="ARBA00023161"/>
    </source>
</evidence>
<protein>
    <submittedName>
        <fullName evidence="8">Smg-4/UPF3 family-domain-containing protein</fullName>
    </submittedName>
</protein>
<feature type="compositionally biased region" description="Low complexity" evidence="6">
    <location>
        <begin position="520"/>
        <end position="539"/>
    </location>
</feature>
<evidence type="ECO:0000256" key="2">
    <source>
        <dbReference type="ARBA" id="ARBA00005991"/>
    </source>
</evidence>
<feature type="compositionally biased region" description="Low complexity" evidence="6">
    <location>
        <begin position="265"/>
        <end position="275"/>
    </location>
</feature>
<comment type="subcellular location">
    <subcellularLocation>
        <location evidence="1">Nucleus</location>
    </subcellularLocation>
</comment>
<keyword evidence="3" id="KW-0866">Nonsense-mediated mRNA decay</keyword>
<dbReference type="PANTHER" id="PTHR13112:SF0">
    <property type="entry name" value="FI21285P1"/>
    <property type="match status" value="1"/>
</dbReference>
<feature type="domain" description="RRM" evidence="7">
    <location>
        <begin position="423"/>
        <end position="489"/>
    </location>
</feature>
<organism evidence="8 9">
    <name type="scientific">Aspergillus cavernicola</name>
    <dbReference type="NCBI Taxonomy" id="176166"/>
    <lineage>
        <taxon>Eukaryota</taxon>
        <taxon>Fungi</taxon>
        <taxon>Dikarya</taxon>
        <taxon>Ascomycota</taxon>
        <taxon>Pezizomycotina</taxon>
        <taxon>Eurotiomycetes</taxon>
        <taxon>Eurotiomycetidae</taxon>
        <taxon>Eurotiales</taxon>
        <taxon>Aspergillaceae</taxon>
        <taxon>Aspergillus</taxon>
        <taxon>Aspergillus subgen. Nidulantes</taxon>
    </lineage>
</organism>
<dbReference type="CDD" id="cd00590">
    <property type="entry name" value="RRM_SF"/>
    <property type="match status" value="1"/>
</dbReference>
<sequence>MTQILSKSTGGVLQIPASATQKNAPPSKKAPKPAAPRLKLLVRRLPPGLTQEEFDTALGAEWKVGAGKISWSQYKPGKVSKDPVKPSRPSRAYLYIVSSDHIAPLSDKVRSTSFLDARNTVNDPILLGPPTLEFSPYAKIPGSRVRKDARQGTIDQDPEFIQFLESLTQPITRSGPIESTADGEDKKEAVKTTPLVQYIKDKKANRAKEASNKPSRHRLEKDAKSEKVQSKRLLQRPEKEATKSTGAEKPERRSRADRATKEAVKAANKQAANVASKQVAKPSIARNSPKDTTQPTPERKRERGNVAAAAKILQRDLGLAPPSNRRRGGRGASGDGDVRNDQSPLSSEASKKDTPAKPSKGGSTQDTRVRQSNTPQPSQTPPPQRSEASTPAPVTSISAKPSRSGKGKQASAATTPTPTPTATQAFLKHANPSQGVTEPLLEAAFSPFGQVLKVEIDKKKGFGYVDFAEPQGLQKAVAASPVSVAQSQVVVLERKANPGADKGRGKGRSETKPPITGADGNTNISNTPNNNNNNNNRGGKPNEGGSGNNTSRGRRSARGNKGGSKGTGGGGNANSSENKTADTK</sequence>
<proteinExistence type="inferred from homology"/>
<gene>
    <name evidence="8" type="ORF">BDW59DRAFT_55350</name>
</gene>
<feature type="compositionally biased region" description="Polar residues" evidence="6">
    <location>
        <begin position="386"/>
        <end position="401"/>
    </location>
</feature>
<keyword evidence="9" id="KW-1185">Reference proteome</keyword>
<dbReference type="InterPro" id="IPR000504">
    <property type="entry name" value="RRM_dom"/>
</dbReference>
<comment type="similarity">
    <text evidence="2">Belongs to the RENT3 family.</text>
</comment>
<reference evidence="8 9" key="1">
    <citation type="submission" date="2024-07" db="EMBL/GenBank/DDBJ databases">
        <title>Section-level genome sequencing and comparative genomics of Aspergillus sections Usti and Cavernicolus.</title>
        <authorList>
            <consortium name="Lawrence Berkeley National Laboratory"/>
            <person name="Nybo J.L."/>
            <person name="Vesth T.C."/>
            <person name="Theobald S."/>
            <person name="Frisvad J.C."/>
            <person name="Larsen T.O."/>
            <person name="Kjaerboelling I."/>
            <person name="Rothschild-Mancinelli K."/>
            <person name="Lyhne E.K."/>
            <person name="Kogle M.E."/>
            <person name="Barry K."/>
            <person name="Clum A."/>
            <person name="Na H."/>
            <person name="Ledsgaard L."/>
            <person name="Lin J."/>
            <person name="Lipzen A."/>
            <person name="Kuo A."/>
            <person name="Riley R."/>
            <person name="Mondo S."/>
            <person name="LaButti K."/>
            <person name="Haridas S."/>
            <person name="Pangalinan J."/>
            <person name="Salamov A.A."/>
            <person name="Simmons B.A."/>
            <person name="Magnuson J.K."/>
            <person name="Chen J."/>
            <person name="Drula E."/>
            <person name="Henrissat B."/>
            <person name="Wiebenga A."/>
            <person name="Lubbers R.J."/>
            <person name="Gomes A.C."/>
            <person name="Makela M.R."/>
            <person name="Stajich J."/>
            <person name="Grigoriev I.V."/>
            <person name="Mortensen U.H."/>
            <person name="De vries R.P."/>
            <person name="Baker S.E."/>
            <person name="Andersen M.R."/>
        </authorList>
    </citation>
    <scope>NUCLEOTIDE SEQUENCE [LARGE SCALE GENOMIC DNA]</scope>
    <source>
        <strain evidence="8 9">CBS 600.67</strain>
    </source>
</reference>
<dbReference type="Pfam" id="PF00076">
    <property type="entry name" value="RRM_1"/>
    <property type="match status" value="1"/>
</dbReference>
<dbReference type="InterPro" id="IPR012677">
    <property type="entry name" value="Nucleotide-bd_a/b_plait_sf"/>
</dbReference>
<evidence type="ECO:0000259" key="7">
    <source>
        <dbReference type="PROSITE" id="PS50102"/>
    </source>
</evidence>
<feature type="compositionally biased region" description="Basic and acidic residues" evidence="6">
    <location>
        <begin position="199"/>
        <end position="264"/>
    </location>
</feature>
<comment type="caution">
    <text evidence="8">The sequence shown here is derived from an EMBL/GenBank/DDBJ whole genome shotgun (WGS) entry which is preliminary data.</text>
</comment>
<accession>A0ABR4IIB4</accession>
<dbReference type="PANTHER" id="PTHR13112">
    <property type="entry name" value="UPF3 REGULATOR OF NONSENSE TRANSCRIPTS-LIKE PROTEIN"/>
    <property type="match status" value="1"/>
</dbReference>
<evidence type="ECO:0000256" key="1">
    <source>
        <dbReference type="ARBA" id="ARBA00004123"/>
    </source>
</evidence>
<evidence type="ECO:0000256" key="4">
    <source>
        <dbReference type="ARBA" id="ARBA00023242"/>
    </source>
</evidence>
<dbReference type="CDD" id="cd12455">
    <property type="entry name" value="RRM_like_Smg4_UPF3"/>
    <property type="match status" value="1"/>
</dbReference>
<dbReference type="PROSITE" id="PS50102">
    <property type="entry name" value="RRM"/>
    <property type="match status" value="1"/>
</dbReference>
<dbReference type="EMBL" id="JBFXLS010000024">
    <property type="protein sequence ID" value="KAL2827515.1"/>
    <property type="molecule type" value="Genomic_DNA"/>
</dbReference>
<evidence type="ECO:0000256" key="6">
    <source>
        <dbReference type="SAM" id="MobiDB-lite"/>
    </source>
</evidence>
<feature type="compositionally biased region" description="Low complexity" evidence="6">
    <location>
        <begin position="412"/>
        <end position="423"/>
    </location>
</feature>
<feature type="compositionally biased region" description="Gly residues" evidence="6">
    <location>
        <begin position="560"/>
        <end position="572"/>
    </location>
</feature>
<dbReference type="SUPFAM" id="SSF54928">
    <property type="entry name" value="RNA-binding domain, RBD"/>
    <property type="match status" value="2"/>
</dbReference>
<dbReference type="InterPro" id="IPR005120">
    <property type="entry name" value="UPF3_dom"/>
</dbReference>
<dbReference type="SMART" id="SM00360">
    <property type="entry name" value="RRM"/>
    <property type="match status" value="1"/>
</dbReference>
<dbReference type="Proteomes" id="UP001610335">
    <property type="component" value="Unassembled WGS sequence"/>
</dbReference>
<feature type="compositionally biased region" description="Basic and acidic residues" evidence="6">
    <location>
        <begin position="492"/>
        <end position="511"/>
    </location>
</feature>
<keyword evidence="5" id="KW-0694">RNA-binding</keyword>
<evidence type="ECO:0000313" key="8">
    <source>
        <dbReference type="EMBL" id="KAL2827515.1"/>
    </source>
</evidence>
<dbReference type="InterPro" id="IPR039722">
    <property type="entry name" value="Upf3"/>
</dbReference>
<feature type="region of interest" description="Disordered" evidence="6">
    <location>
        <begin position="166"/>
        <end position="433"/>
    </location>
</feature>
<feature type="region of interest" description="Disordered" evidence="6">
    <location>
        <begin position="491"/>
        <end position="584"/>
    </location>
</feature>
<dbReference type="Gene3D" id="3.30.70.330">
    <property type="match status" value="2"/>
</dbReference>
<feature type="region of interest" description="Disordered" evidence="6">
    <location>
        <begin position="1"/>
        <end position="36"/>
    </location>
</feature>
<evidence type="ECO:0000313" key="9">
    <source>
        <dbReference type="Proteomes" id="UP001610335"/>
    </source>
</evidence>
<keyword evidence="4" id="KW-0539">Nucleus</keyword>
<name>A0ABR4IIB4_9EURO</name>
<feature type="compositionally biased region" description="Polar residues" evidence="6">
    <location>
        <begin position="1"/>
        <end position="21"/>
    </location>
</feature>
<evidence type="ECO:0000256" key="5">
    <source>
        <dbReference type="PROSITE-ProRule" id="PRU00176"/>
    </source>
</evidence>